<feature type="transmembrane region" description="Helical" evidence="1">
    <location>
        <begin position="49"/>
        <end position="67"/>
    </location>
</feature>
<keyword evidence="1" id="KW-0812">Transmembrane</keyword>
<sequence length="180" mass="18786">MGILLAFAPFIAFAVISNHAGPLPALLAGAAVAAFLVFRARRQGTGMRILEVGTCILFVAVAAYTWLSGGALSIIATRLVIDAGLLAIVLLSIALGRPFTMSYARESVPREHWDSPGFLRTNNIISAAWALAFAVMVAAEAALLLVPGLPTNAGVVVIVLALAGAILFTKSYAASRRQRA</sequence>
<dbReference type="RefSeq" id="WP_257715159.1">
    <property type="nucleotide sequence ID" value="NZ_JANJOU010000003.1"/>
</dbReference>
<evidence type="ECO:0000313" key="2">
    <source>
        <dbReference type="EMBL" id="MCR0981483.1"/>
    </source>
</evidence>
<dbReference type="Proteomes" id="UP001524642">
    <property type="component" value="Unassembled WGS sequence"/>
</dbReference>
<evidence type="ECO:0000256" key="1">
    <source>
        <dbReference type="SAM" id="Phobius"/>
    </source>
</evidence>
<proteinExistence type="predicted"/>
<feature type="transmembrane region" description="Helical" evidence="1">
    <location>
        <begin position="124"/>
        <end position="146"/>
    </location>
</feature>
<accession>A0ABT1X250</accession>
<keyword evidence="3" id="KW-1185">Reference proteome</keyword>
<organism evidence="2 3">
    <name type="scientific">Roseomonas populi</name>
    <dbReference type="NCBI Taxonomy" id="3121582"/>
    <lineage>
        <taxon>Bacteria</taxon>
        <taxon>Pseudomonadati</taxon>
        <taxon>Pseudomonadota</taxon>
        <taxon>Alphaproteobacteria</taxon>
        <taxon>Acetobacterales</taxon>
        <taxon>Roseomonadaceae</taxon>
        <taxon>Roseomonas</taxon>
    </lineage>
</organism>
<protein>
    <submittedName>
        <fullName evidence="2">Uncharacterized protein</fullName>
    </submittedName>
</protein>
<reference evidence="2 3" key="1">
    <citation type="submission" date="2022-06" db="EMBL/GenBank/DDBJ databases">
        <title>Roseomonas CN29.</title>
        <authorList>
            <person name="Cheng Y."/>
            <person name="He X."/>
        </authorList>
    </citation>
    <scope>NUCLEOTIDE SEQUENCE [LARGE SCALE GENOMIC DNA]</scope>
    <source>
        <strain evidence="2 3">CN29</strain>
    </source>
</reference>
<gene>
    <name evidence="2" type="ORF">NRP21_05425</name>
</gene>
<name>A0ABT1X250_9PROT</name>
<evidence type="ECO:0000313" key="3">
    <source>
        <dbReference type="Proteomes" id="UP001524642"/>
    </source>
</evidence>
<keyword evidence="1" id="KW-0472">Membrane</keyword>
<comment type="caution">
    <text evidence="2">The sequence shown here is derived from an EMBL/GenBank/DDBJ whole genome shotgun (WGS) entry which is preliminary data.</text>
</comment>
<feature type="transmembrane region" description="Helical" evidence="1">
    <location>
        <begin position="153"/>
        <end position="173"/>
    </location>
</feature>
<dbReference type="EMBL" id="JANJOU010000003">
    <property type="protein sequence ID" value="MCR0981483.1"/>
    <property type="molecule type" value="Genomic_DNA"/>
</dbReference>
<keyword evidence="1" id="KW-1133">Transmembrane helix</keyword>
<feature type="transmembrane region" description="Helical" evidence="1">
    <location>
        <begin position="79"/>
        <end position="104"/>
    </location>
</feature>